<dbReference type="EMBL" id="CP000859">
    <property type="protein sequence ID" value="ABW66601.1"/>
    <property type="molecule type" value="Genomic_DNA"/>
</dbReference>
<gene>
    <name evidence="2" type="ordered locus">Dole_0791</name>
</gene>
<dbReference type="InterPro" id="IPR041712">
    <property type="entry name" value="DHPS-like_MBL-fold"/>
</dbReference>
<dbReference type="SUPFAM" id="SSF56281">
    <property type="entry name" value="Metallo-hydrolase/oxidoreductase"/>
    <property type="match status" value="1"/>
</dbReference>
<dbReference type="Gene3D" id="3.60.15.10">
    <property type="entry name" value="Ribonuclease Z/Hydroxyacylglutathione hydrolase-like"/>
    <property type="match status" value="1"/>
</dbReference>
<dbReference type="HOGENOM" id="CLU_036012_1_1_7"/>
<dbReference type="STRING" id="96561.Dole_0791"/>
<evidence type="ECO:0000313" key="3">
    <source>
        <dbReference type="Proteomes" id="UP000008561"/>
    </source>
</evidence>
<dbReference type="OrthoDB" id="9803916at2"/>
<keyword evidence="3" id="KW-1185">Reference proteome</keyword>
<dbReference type="eggNOG" id="COG1237">
    <property type="taxonomic scope" value="Bacteria"/>
</dbReference>
<dbReference type="RefSeq" id="WP_012174219.1">
    <property type="nucleotide sequence ID" value="NC_009943.1"/>
</dbReference>
<dbReference type="AlphaFoldDB" id="A8ZVE0"/>
<accession>A8ZVE0</accession>
<name>A8ZVE0_DESOH</name>
<feature type="domain" description="Metallo-beta-lactamase" evidence="1">
    <location>
        <begin position="72"/>
        <end position="131"/>
    </location>
</feature>
<proteinExistence type="predicted"/>
<dbReference type="CDD" id="cd07713">
    <property type="entry name" value="DHPS-like_MBL-fold"/>
    <property type="match status" value="1"/>
</dbReference>
<dbReference type="InterPro" id="IPR001279">
    <property type="entry name" value="Metallo-B-lactamas"/>
</dbReference>
<sequence>MVVFYVLLAIVALVLLFFARTLIRLKTGNARGAKELAQARYTPLEDVGTVDSVSILPLVDFYTDNPRLKTEAGVAYLVKAGETTLLMDVGFNKKKAHPSPLLHNMKALDIKPDAIDAVVISHVHLDHVGGMTEQRTKTFSISQGPVDLREIPVYATSAMAPSRWNPKPQVTVTDKPQKLAEGVATTGAIPRNLYLMGYTLEQSLAVRVKDKGIVIIIGCGHPTVERIVERVKMLFDDPVYAIIGGLHFPVHGGRIMAGPVNLQSLVGTDRPPWKAIGEADVDNAITAMKTVNPALVSLSPHDSSDWSLERFKAAFGDRYLDLKVGTPIQI</sequence>
<dbReference type="Pfam" id="PF00753">
    <property type="entry name" value="Lactamase_B"/>
    <property type="match status" value="1"/>
</dbReference>
<dbReference type="InterPro" id="IPR052926">
    <property type="entry name" value="Metallo-beta-lactamase_dom"/>
</dbReference>
<reference evidence="2 3" key="1">
    <citation type="submission" date="2007-10" db="EMBL/GenBank/DDBJ databases">
        <title>Complete sequence of Desulfococcus oleovorans Hxd3.</title>
        <authorList>
            <consortium name="US DOE Joint Genome Institute"/>
            <person name="Copeland A."/>
            <person name="Lucas S."/>
            <person name="Lapidus A."/>
            <person name="Barry K."/>
            <person name="Glavina del Rio T."/>
            <person name="Dalin E."/>
            <person name="Tice H."/>
            <person name="Pitluck S."/>
            <person name="Kiss H."/>
            <person name="Brettin T."/>
            <person name="Bruce D."/>
            <person name="Detter J.C."/>
            <person name="Han C."/>
            <person name="Schmutz J."/>
            <person name="Larimer F."/>
            <person name="Land M."/>
            <person name="Hauser L."/>
            <person name="Kyrpides N."/>
            <person name="Kim E."/>
            <person name="Wawrik B."/>
            <person name="Richardson P."/>
        </authorList>
    </citation>
    <scope>NUCLEOTIDE SEQUENCE [LARGE SCALE GENOMIC DNA]</scope>
    <source>
        <strain evidence="3">DSM 6200 / JCM 39069 / Hxd3</strain>
    </source>
</reference>
<dbReference type="InterPro" id="IPR036866">
    <property type="entry name" value="RibonucZ/Hydroxyglut_hydro"/>
</dbReference>
<evidence type="ECO:0000259" key="1">
    <source>
        <dbReference type="Pfam" id="PF00753"/>
    </source>
</evidence>
<dbReference type="KEGG" id="dol:Dole_0791"/>
<organism evidence="2 3">
    <name type="scientific">Desulfosudis oleivorans (strain DSM 6200 / JCM 39069 / Hxd3)</name>
    <name type="common">Desulfococcus oleovorans</name>
    <dbReference type="NCBI Taxonomy" id="96561"/>
    <lineage>
        <taxon>Bacteria</taxon>
        <taxon>Pseudomonadati</taxon>
        <taxon>Thermodesulfobacteriota</taxon>
        <taxon>Desulfobacteria</taxon>
        <taxon>Desulfobacterales</taxon>
        <taxon>Desulfosudaceae</taxon>
        <taxon>Desulfosudis</taxon>
    </lineage>
</organism>
<dbReference type="Proteomes" id="UP000008561">
    <property type="component" value="Chromosome"/>
</dbReference>
<dbReference type="PANTHER" id="PTHR13754">
    <property type="entry name" value="METALLO-BETA-LACTAMASE SUPERFAMILY PROTEIN"/>
    <property type="match status" value="1"/>
</dbReference>
<protein>
    <submittedName>
        <fullName evidence="2">Beta-lactamase domain protein</fullName>
    </submittedName>
</protein>
<dbReference type="GO" id="GO:0016740">
    <property type="term" value="F:transferase activity"/>
    <property type="evidence" value="ECO:0007669"/>
    <property type="project" value="TreeGrafter"/>
</dbReference>
<dbReference type="PANTHER" id="PTHR13754:SF13">
    <property type="entry name" value="METALLO-BETA-LACTAMASE SUPERFAMILY PROTEIN (AFU_ORTHOLOGUE AFUA_3G07630)"/>
    <property type="match status" value="1"/>
</dbReference>
<evidence type="ECO:0000313" key="2">
    <source>
        <dbReference type="EMBL" id="ABW66601.1"/>
    </source>
</evidence>